<proteinExistence type="predicted"/>
<reference evidence="2 3" key="1">
    <citation type="journal article" date="2020" name="Nat. Food">
        <title>A phased Vanilla planifolia genome enables genetic improvement of flavour and production.</title>
        <authorList>
            <person name="Hasing T."/>
            <person name="Tang H."/>
            <person name="Brym M."/>
            <person name="Khazi F."/>
            <person name="Huang T."/>
            <person name="Chambers A.H."/>
        </authorList>
    </citation>
    <scope>NUCLEOTIDE SEQUENCE [LARGE SCALE GENOMIC DNA]</scope>
    <source>
        <tissue evidence="2">Leaf</tissue>
    </source>
</reference>
<protein>
    <submittedName>
        <fullName evidence="2">Uncharacterized protein</fullName>
    </submittedName>
</protein>
<dbReference type="AlphaFoldDB" id="A0A835UP15"/>
<gene>
    <name evidence="2" type="ORF">HPP92_017921</name>
</gene>
<dbReference type="Proteomes" id="UP000639772">
    <property type="component" value="Chromosome 9"/>
</dbReference>
<evidence type="ECO:0000313" key="2">
    <source>
        <dbReference type="EMBL" id="KAG0468593.1"/>
    </source>
</evidence>
<feature type="region of interest" description="Disordered" evidence="1">
    <location>
        <begin position="1"/>
        <end position="26"/>
    </location>
</feature>
<sequence length="71" mass="7634">MAAVASESAEVSSSTAGRRFSSSSRGPRGFALLAFDLPRPPPPTFPTVEEARFVPAIKAVRNRRSPAVEYK</sequence>
<name>A0A835UP15_VANPL</name>
<dbReference type="EMBL" id="JADCNM010000009">
    <property type="protein sequence ID" value="KAG0468593.1"/>
    <property type="molecule type" value="Genomic_DNA"/>
</dbReference>
<evidence type="ECO:0000313" key="3">
    <source>
        <dbReference type="Proteomes" id="UP000639772"/>
    </source>
</evidence>
<accession>A0A835UP15</accession>
<evidence type="ECO:0000256" key="1">
    <source>
        <dbReference type="SAM" id="MobiDB-lite"/>
    </source>
</evidence>
<organism evidence="2 3">
    <name type="scientific">Vanilla planifolia</name>
    <name type="common">Vanilla</name>
    <dbReference type="NCBI Taxonomy" id="51239"/>
    <lineage>
        <taxon>Eukaryota</taxon>
        <taxon>Viridiplantae</taxon>
        <taxon>Streptophyta</taxon>
        <taxon>Embryophyta</taxon>
        <taxon>Tracheophyta</taxon>
        <taxon>Spermatophyta</taxon>
        <taxon>Magnoliopsida</taxon>
        <taxon>Liliopsida</taxon>
        <taxon>Asparagales</taxon>
        <taxon>Orchidaceae</taxon>
        <taxon>Vanilloideae</taxon>
        <taxon>Vanilleae</taxon>
        <taxon>Vanilla</taxon>
    </lineage>
</organism>
<comment type="caution">
    <text evidence="2">The sequence shown here is derived from an EMBL/GenBank/DDBJ whole genome shotgun (WGS) entry which is preliminary data.</text>
</comment>